<proteinExistence type="predicted"/>
<accession>A0A317SBF8</accession>
<dbReference type="Proteomes" id="UP000246991">
    <property type="component" value="Unassembled WGS sequence"/>
</dbReference>
<name>A0A317SBF8_9PEZI</name>
<sequence>MEHPTMSTTASTYPMVVNEHMSKIYYKGLPSEPRLIATTKPGPFEDPTGPEAYSILRELRCLGDHPLAAVWDNGLARKLGTSLTSMGVKWSCLDALRIPNVGEPSGPAIVWIGVEFGALSFEEGSKVAMKCYELTCSYGIRDYHVEIRESSIVRQAGNRFFNPVHFSDPTFAAIDPYTATLGIPIATRNRPWAEGTGGFYLCAGGSDRNIYLVTARHVVWRSEEDNNQEYIRENNSQPREEVIVLGTSGFNNKLADIDYAMKEQLSIISDAKEGMQCVRGLDDPMSVREYKVAEKDLEEADNGLEELRALYQEIAIYWRAKENRVFGELFWAPPITLSTEPGQYTLDLAIIKIDIGILDSRNYCGNTINIGKKYSRQEFIDKVYLHPTSTTSFKFPRSRLIKLQDEVPESALINPPMLDANGDPCLVVFKNGATTGTTIGRANNVSSYSRNYFSGQYTESREWPVIATDKYSGPFSCMGDSGSCVADAYSRVGGIITGGSGVTDRTDVTYVTPISFIMKTLHDTKLFKHAHLTPVLP</sequence>
<protein>
    <recommendedName>
        <fullName evidence="3">Peptidase S1 domain-containing protein</fullName>
    </recommendedName>
</protein>
<reference evidence="1 2" key="1">
    <citation type="submission" date="2018-03" db="EMBL/GenBank/DDBJ databases">
        <title>Genomes of Pezizomycetes fungi and the evolution of truffles.</title>
        <authorList>
            <person name="Murat C."/>
            <person name="Payen T."/>
            <person name="Noel B."/>
            <person name="Kuo A."/>
            <person name="Martin F.M."/>
        </authorList>
    </citation>
    <scope>NUCLEOTIDE SEQUENCE [LARGE SCALE GENOMIC DNA]</scope>
    <source>
        <strain evidence="1">091103-1</strain>
    </source>
</reference>
<dbReference type="STRING" id="42249.A0A317SBF8"/>
<comment type="caution">
    <text evidence="1">The sequence shown here is derived from an EMBL/GenBank/DDBJ whole genome shotgun (WGS) entry which is preliminary data.</text>
</comment>
<organism evidence="1 2">
    <name type="scientific">Tuber magnatum</name>
    <name type="common">white Piedmont truffle</name>
    <dbReference type="NCBI Taxonomy" id="42249"/>
    <lineage>
        <taxon>Eukaryota</taxon>
        <taxon>Fungi</taxon>
        <taxon>Dikarya</taxon>
        <taxon>Ascomycota</taxon>
        <taxon>Pezizomycotina</taxon>
        <taxon>Pezizomycetes</taxon>
        <taxon>Pezizales</taxon>
        <taxon>Tuberaceae</taxon>
        <taxon>Tuber</taxon>
    </lineage>
</organism>
<gene>
    <name evidence="1" type="ORF">C7212DRAFT_287856</name>
</gene>
<evidence type="ECO:0000313" key="1">
    <source>
        <dbReference type="EMBL" id="PWW71674.1"/>
    </source>
</evidence>
<keyword evidence="2" id="KW-1185">Reference proteome</keyword>
<dbReference type="OrthoDB" id="5424209at2759"/>
<evidence type="ECO:0000313" key="2">
    <source>
        <dbReference type="Proteomes" id="UP000246991"/>
    </source>
</evidence>
<evidence type="ECO:0008006" key="3">
    <source>
        <dbReference type="Google" id="ProtNLM"/>
    </source>
</evidence>
<dbReference type="EMBL" id="PYWC01000151">
    <property type="protein sequence ID" value="PWW71674.1"/>
    <property type="molecule type" value="Genomic_DNA"/>
</dbReference>
<dbReference type="SUPFAM" id="SSF50494">
    <property type="entry name" value="Trypsin-like serine proteases"/>
    <property type="match status" value="1"/>
</dbReference>
<dbReference type="AlphaFoldDB" id="A0A317SBF8"/>
<dbReference type="InterPro" id="IPR009003">
    <property type="entry name" value="Peptidase_S1_PA"/>
</dbReference>